<gene>
    <name evidence="3" type="ORF">C725_1369</name>
</gene>
<proteinExistence type="predicted"/>
<evidence type="ECO:0000256" key="1">
    <source>
        <dbReference type="SAM" id="SignalP"/>
    </source>
</evidence>
<reference evidence="3 4" key="1">
    <citation type="journal article" date="2013" name="Genome Announc.">
        <title>Draft Genome Sequence of Strain JLT2015T, Belonging to the Family Sphingomonadaceae of the Alphaproteobacteria.</title>
        <authorList>
            <person name="Tang K."/>
            <person name="Liu K."/>
            <person name="Li S."/>
            <person name="Jiao N."/>
        </authorList>
    </citation>
    <scope>NUCLEOTIDE SEQUENCE [LARGE SCALE GENOMIC DNA]</scope>
    <source>
        <strain evidence="3 4">JLT2015</strain>
    </source>
</reference>
<organism evidence="3 4">
    <name type="scientific">Pacificimonas flava</name>
    <dbReference type="NCBI Taxonomy" id="1234595"/>
    <lineage>
        <taxon>Bacteria</taxon>
        <taxon>Pseudomonadati</taxon>
        <taxon>Pseudomonadota</taxon>
        <taxon>Alphaproteobacteria</taxon>
        <taxon>Sphingomonadales</taxon>
        <taxon>Sphingosinicellaceae</taxon>
        <taxon>Pacificimonas</taxon>
    </lineage>
</organism>
<dbReference type="Proteomes" id="UP000011717">
    <property type="component" value="Unassembled WGS sequence"/>
</dbReference>
<dbReference type="Gene3D" id="2.120.10.30">
    <property type="entry name" value="TolB, C-terminal domain"/>
    <property type="match status" value="1"/>
</dbReference>
<dbReference type="InterPro" id="IPR011042">
    <property type="entry name" value="6-blade_b-propeller_TolB-like"/>
</dbReference>
<accession>M2U638</accession>
<protein>
    <submittedName>
        <fullName evidence="3">3-phytase</fullName>
    </submittedName>
</protein>
<feature type="signal peptide" evidence="1">
    <location>
        <begin position="1"/>
        <end position="24"/>
    </location>
</feature>
<feature type="chain" id="PRO_5004026503" evidence="1">
    <location>
        <begin position="25"/>
        <end position="356"/>
    </location>
</feature>
<dbReference type="EMBL" id="AMRV01000003">
    <property type="protein sequence ID" value="EMD83468.1"/>
    <property type="molecule type" value="Genomic_DNA"/>
</dbReference>
<evidence type="ECO:0000313" key="4">
    <source>
        <dbReference type="Proteomes" id="UP000011717"/>
    </source>
</evidence>
<dbReference type="AlphaFoldDB" id="M2U638"/>
<comment type="caution">
    <text evidence="3">The sequence shown here is derived from an EMBL/GenBank/DDBJ whole genome shotgun (WGS) entry which is preliminary data.</text>
</comment>
<dbReference type="InterPro" id="IPR003431">
    <property type="entry name" value="B-propeller_Phytase"/>
</dbReference>
<feature type="domain" description="BPP" evidence="2">
    <location>
        <begin position="34"/>
        <end position="353"/>
    </location>
</feature>
<dbReference type="RefSeq" id="WP_008601227.1">
    <property type="nucleotide sequence ID" value="NZ_AMRV01000003.1"/>
</dbReference>
<evidence type="ECO:0000313" key="3">
    <source>
        <dbReference type="EMBL" id="EMD83468.1"/>
    </source>
</evidence>
<keyword evidence="4" id="KW-1185">Reference proteome</keyword>
<dbReference type="SUPFAM" id="SSF50956">
    <property type="entry name" value="Thermostable phytase (3-phytase)"/>
    <property type="match status" value="1"/>
</dbReference>
<dbReference type="PROSITE" id="PS51662">
    <property type="entry name" value="BP_PHYTASE"/>
    <property type="match status" value="1"/>
</dbReference>
<dbReference type="Pfam" id="PF02333">
    <property type="entry name" value="Phytase"/>
    <property type="match status" value="1"/>
</dbReference>
<dbReference type="GO" id="GO:0016158">
    <property type="term" value="F:inositol hexakisphosphate 3-phosphatase activity"/>
    <property type="evidence" value="ECO:0007669"/>
    <property type="project" value="InterPro"/>
</dbReference>
<sequence length="356" mass="38364">MNKSSAMILIAFSAATALSGCMSAGTTAPEWSKGETPKLVGAVVETIVETDPQVDADDPALWADAADPSRAVMFGTDKTDGLYVHDLDGTVRQFLPSGALNNVDLRTGFKANGRDDLVLVGATNDQNMGINLYLFDPRTLQTRDFGFVHTDMGEPYGFCMGRRQDGVYLVANNKAGQIRIWRVRSESGAPATELVRSLKVGSQPEGCVVDDEADRLYVGEEDVAIWRFDFAPDGNGKATRIAGVDGQRITDDIEGVTIMRDAGSKYLIASSQGDSTYPVFRVEGDETAYVGRFAVTARGDIDGTSHTDGLDAWSGPIGAFPNGLLAIHDDMDEPLPGQQNYKLVDWREVKAALDLP</sequence>
<dbReference type="PATRIC" id="fig|1234595.3.peg.1372"/>
<keyword evidence="1" id="KW-0732">Signal</keyword>
<evidence type="ECO:0000259" key="2">
    <source>
        <dbReference type="PROSITE" id="PS51662"/>
    </source>
</evidence>
<dbReference type="PROSITE" id="PS51257">
    <property type="entry name" value="PROKAR_LIPOPROTEIN"/>
    <property type="match status" value="1"/>
</dbReference>
<name>M2U638_9SPHN</name>